<proteinExistence type="inferred from homology"/>
<dbReference type="EMBL" id="CU928167">
    <property type="protein sequence ID" value="CAR22074.1"/>
    <property type="molecule type" value="Genomic_DNA"/>
</dbReference>
<dbReference type="eggNOG" id="KOG3937">
    <property type="taxonomic scope" value="Eukaryota"/>
</dbReference>
<keyword evidence="5" id="KW-1185">Reference proteome</keyword>
<dbReference type="HOGENOM" id="CLU_858447_0_0_1"/>
<sequence length="359" mass="40859">MEVFIDQVPHAVTIGVDTYSFEVKQGQPFHGIKNIPREPALHVMHFQHSENGTRYGYWLESDAQDYVEFRYDGEKEIFTPRIFASDGDRSEGHRRFEQVNALMVPYPAVDEEDSWNELTKHVRWPDVKCIAGCSDGLVYVDSAMTTSEENKNLLNALSKGGRPQLNASAPTVEPTLNYTPIVFKSREAIRDDHKMEDFLDKSYYLHNVVLPRHHRNSMRSLLGELQWAFLNAMLFGSYGSSLQWHNLLELVCCSSTVSEAHMSELDNALSRELRVMPELYADTLLNEEVWAKCLDESFQGQRLHKTAVAARELLPALDNASDDGADYGAYEEALSHDQGLSDDDPDGPVVAERVLYRRR</sequence>
<evidence type="ECO:0000259" key="3">
    <source>
        <dbReference type="Pfam" id="PF20981"/>
    </source>
</evidence>
<dbReference type="InterPro" id="IPR007946">
    <property type="entry name" value="AAR2"/>
</dbReference>
<dbReference type="KEGG" id="lth:KLTH0C06578g"/>
<feature type="domain" description="AAR2 C-terminal" evidence="2">
    <location>
        <begin position="196"/>
        <end position="296"/>
    </location>
</feature>
<dbReference type="RefSeq" id="XP_002552512.1">
    <property type="nucleotide sequence ID" value="XM_002552466.1"/>
</dbReference>
<dbReference type="Gene3D" id="2.60.34.20">
    <property type="match status" value="1"/>
</dbReference>
<dbReference type="InParanoid" id="C5DE63"/>
<evidence type="ECO:0000313" key="4">
    <source>
        <dbReference type="EMBL" id="CAR22074.1"/>
    </source>
</evidence>
<dbReference type="PANTHER" id="PTHR12689:SF4">
    <property type="entry name" value="PROTEIN AAR2 HOMOLOG"/>
    <property type="match status" value="1"/>
</dbReference>
<evidence type="ECO:0000259" key="2">
    <source>
        <dbReference type="Pfam" id="PF05282"/>
    </source>
</evidence>
<feature type="domain" description="AAR2 N-terminal" evidence="3">
    <location>
        <begin position="4"/>
        <end position="123"/>
    </location>
</feature>
<dbReference type="Pfam" id="PF20981">
    <property type="entry name" value="AAR2_1st"/>
    <property type="match status" value="1"/>
</dbReference>
<dbReference type="GO" id="GO:0000244">
    <property type="term" value="P:spliceosomal tri-snRNP complex assembly"/>
    <property type="evidence" value="ECO:0007669"/>
    <property type="project" value="TreeGrafter"/>
</dbReference>
<reference evidence="4 5" key="1">
    <citation type="journal article" date="2009" name="Genome Res.">
        <title>Comparative genomics of protoploid Saccharomycetaceae.</title>
        <authorList>
            <consortium name="The Genolevures Consortium"/>
            <person name="Souciet J.-L."/>
            <person name="Dujon B."/>
            <person name="Gaillardin C."/>
            <person name="Johnston M."/>
            <person name="Baret P.V."/>
            <person name="Cliften P."/>
            <person name="Sherman D.J."/>
            <person name="Weissenbach J."/>
            <person name="Westhof E."/>
            <person name="Wincker P."/>
            <person name="Jubin C."/>
            <person name="Poulain J."/>
            <person name="Barbe V."/>
            <person name="Segurens B."/>
            <person name="Artiguenave F."/>
            <person name="Anthouard V."/>
            <person name="Vacherie B."/>
            <person name="Val M.-E."/>
            <person name="Fulton R.S."/>
            <person name="Minx P."/>
            <person name="Wilson R."/>
            <person name="Durrens P."/>
            <person name="Jean G."/>
            <person name="Marck C."/>
            <person name="Martin T."/>
            <person name="Nikolski M."/>
            <person name="Rolland T."/>
            <person name="Seret M.-L."/>
            <person name="Casaregola S."/>
            <person name="Despons L."/>
            <person name="Fairhead C."/>
            <person name="Fischer G."/>
            <person name="Lafontaine I."/>
            <person name="Leh V."/>
            <person name="Lemaire M."/>
            <person name="de Montigny J."/>
            <person name="Neuveglise C."/>
            <person name="Thierry A."/>
            <person name="Blanc-Lenfle I."/>
            <person name="Bleykasten C."/>
            <person name="Diffels J."/>
            <person name="Fritsch E."/>
            <person name="Frangeul L."/>
            <person name="Goeffon A."/>
            <person name="Jauniaux N."/>
            <person name="Kachouri-Lafond R."/>
            <person name="Payen C."/>
            <person name="Potier S."/>
            <person name="Pribylova L."/>
            <person name="Ozanne C."/>
            <person name="Richard G.-F."/>
            <person name="Sacerdot C."/>
            <person name="Straub M.-L."/>
            <person name="Talla E."/>
        </authorList>
    </citation>
    <scope>NUCLEOTIDE SEQUENCE [LARGE SCALE GENOMIC DNA]</scope>
    <source>
        <strain evidence="5">ATCC 56472 / CBS 6340 / NRRL Y-8284</strain>
    </source>
</reference>
<dbReference type="Proteomes" id="UP000002036">
    <property type="component" value="Chromosome C"/>
</dbReference>
<accession>C5DE63</accession>
<dbReference type="InterPro" id="IPR033647">
    <property type="entry name" value="Aar2_N"/>
</dbReference>
<dbReference type="Pfam" id="PF05282">
    <property type="entry name" value="AAR2"/>
    <property type="match status" value="1"/>
</dbReference>
<dbReference type="InterPro" id="IPR038514">
    <property type="entry name" value="AAR2_C_sf"/>
</dbReference>
<dbReference type="OMA" id="GSSLQWH"/>
<dbReference type="CDD" id="cd13778">
    <property type="entry name" value="Aar2_C"/>
    <property type="match status" value="1"/>
</dbReference>
<dbReference type="AlphaFoldDB" id="C5DE63"/>
<dbReference type="GeneID" id="8291380"/>
<comment type="similarity">
    <text evidence="1">Belongs to the AAR2 family.</text>
</comment>
<name>C5DE63_LACTC</name>
<evidence type="ECO:0000313" key="5">
    <source>
        <dbReference type="Proteomes" id="UP000002036"/>
    </source>
</evidence>
<evidence type="ECO:0000256" key="1">
    <source>
        <dbReference type="ARBA" id="ARBA00006281"/>
    </source>
</evidence>
<dbReference type="OrthoDB" id="201752at2759"/>
<protein>
    <submittedName>
        <fullName evidence="4">KLTH0C06578p</fullName>
    </submittedName>
</protein>
<dbReference type="FunCoup" id="C5DE63">
    <property type="interactions" value="560"/>
</dbReference>
<dbReference type="PANTHER" id="PTHR12689">
    <property type="entry name" value="A1 CISTRON SPLICING FACTOR AAR2-RELATED"/>
    <property type="match status" value="1"/>
</dbReference>
<organism evidence="4 5">
    <name type="scientific">Lachancea thermotolerans (strain ATCC 56472 / CBS 6340 / NRRL Y-8284)</name>
    <name type="common">Yeast</name>
    <name type="synonym">Kluyveromyces thermotolerans</name>
    <dbReference type="NCBI Taxonomy" id="559295"/>
    <lineage>
        <taxon>Eukaryota</taxon>
        <taxon>Fungi</taxon>
        <taxon>Dikarya</taxon>
        <taxon>Ascomycota</taxon>
        <taxon>Saccharomycotina</taxon>
        <taxon>Saccharomycetes</taxon>
        <taxon>Saccharomycetales</taxon>
        <taxon>Saccharomycetaceae</taxon>
        <taxon>Lachancea</taxon>
    </lineage>
</organism>
<gene>
    <name evidence="4" type="ordered locus">KLTH0C06578g</name>
</gene>
<dbReference type="Gene3D" id="1.25.40.550">
    <property type="entry name" value="Aar2, C-terminal domain-like"/>
    <property type="match status" value="1"/>
</dbReference>
<dbReference type="CDD" id="cd13777">
    <property type="entry name" value="Aar2_N"/>
    <property type="match status" value="1"/>
</dbReference>
<dbReference type="InterPro" id="IPR033648">
    <property type="entry name" value="AAR2_C"/>
</dbReference>
<dbReference type="InterPro" id="IPR038516">
    <property type="entry name" value="AAR2_N_sf"/>
</dbReference>
<dbReference type="STRING" id="559295.C5DE63"/>